<dbReference type="AlphaFoldDB" id="A0A1M2VK38"/>
<feature type="region of interest" description="Disordered" evidence="1">
    <location>
        <begin position="347"/>
        <end position="369"/>
    </location>
</feature>
<keyword evidence="2" id="KW-0472">Membrane</keyword>
<dbReference type="Proteomes" id="UP000184267">
    <property type="component" value="Unassembled WGS sequence"/>
</dbReference>
<comment type="caution">
    <text evidence="3">The sequence shown here is derived from an EMBL/GenBank/DDBJ whole genome shotgun (WGS) entry which is preliminary data.</text>
</comment>
<evidence type="ECO:0000313" key="4">
    <source>
        <dbReference type="Proteomes" id="UP000184267"/>
    </source>
</evidence>
<dbReference type="EMBL" id="MNAD01001100">
    <property type="protein sequence ID" value="OJT07912.1"/>
    <property type="molecule type" value="Genomic_DNA"/>
</dbReference>
<feature type="transmembrane region" description="Helical" evidence="2">
    <location>
        <begin position="12"/>
        <end position="32"/>
    </location>
</feature>
<gene>
    <name evidence="3" type="ORF">TRAPUB_1191</name>
</gene>
<evidence type="ECO:0000256" key="2">
    <source>
        <dbReference type="SAM" id="Phobius"/>
    </source>
</evidence>
<protein>
    <submittedName>
        <fullName evidence="3">Uncharacterized protein</fullName>
    </submittedName>
</protein>
<reference evidence="3 4" key="1">
    <citation type="submission" date="2016-10" db="EMBL/GenBank/DDBJ databases">
        <title>Genome sequence of the basidiomycete white-rot fungus Trametes pubescens.</title>
        <authorList>
            <person name="Makela M.R."/>
            <person name="Granchi Z."/>
            <person name="Peng M."/>
            <person name="De Vries R.P."/>
            <person name="Grigoriev I."/>
            <person name="Riley R."/>
            <person name="Hilden K."/>
        </authorList>
    </citation>
    <scope>NUCLEOTIDE SEQUENCE [LARGE SCALE GENOMIC DNA]</scope>
    <source>
        <strain evidence="3 4">FBCC735</strain>
    </source>
</reference>
<evidence type="ECO:0000256" key="1">
    <source>
        <dbReference type="SAM" id="MobiDB-lite"/>
    </source>
</evidence>
<feature type="compositionally biased region" description="Acidic residues" evidence="1">
    <location>
        <begin position="358"/>
        <end position="369"/>
    </location>
</feature>
<accession>A0A1M2VK38</accession>
<feature type="compositionally biased region" description="Basic and acidic residues" evidence="1">
    <location>
        <begin position="348"/>
        <end position="357"/>
    </location>
</feature>
<proteinExistence type="predicted"/>
<dbReference type="OMA" id="RFRFWAL"/>
<keyword evidence="4" id="KW-1185">Reference proteome</keyword>
<organism evidence="3 4">
    <name type="scientific">Trametes pubescens</name>
    <name type="common">White-rot fungus</name>
    <dbReference type="NCBI Taxonomy" id="154538"/>
    <lineage>
        <taxon>Eukaryota</taxon>
        <taxon>Fungi</taxon>
        <taxon>Dikarya</taxon>
        <taxon>Basidiomycota</taxon>
        <taxon>Agaricomycotina</taxon>
        <taxon>Agaricomycetes</taxon>
        <taxon>Polyporales</taxon>
        <taxon>Polyporaceae</taxon>
        <taxon>Trametes</taxon>
    </lineage>
</organism>
<sequence length="369" mass="40608">MSEVGYDVWGAVNGAVSIVAVFIALTTWILSWRPSAMVHLLHHYLKQTEGEFNTAVSDGLLCGGSGVWLRFRFWALQIQADDIRSQVYDIHTWGEELSSWWKGTSSTMSIICNDLTKLRAALAKRNSRERREIASSSYPYRLAHWLGLRDRLFMTSPESAVSSTPFEKSDLPLPHTPTILAGTSLMLGLAPILPTAGIPGVHGGAETHNHPCLGPKASAHAAILPPATPVPRCPEKGTKIGDDPHHLVSDKDLKALLSYVAIRPPQGGWDGGKRKRASRKELLLRYGRQLFGPDAPASGWFPEPFPTAVPTKRRAARSRFGAIRRLMRSTLSRMCTQSAADVATVDLESSRPQHAEVDDCDEEDDWCDA</sequence>
<keyword evidence="2" id="KW-1133">Transmembrane helix</keyword>
<keyword evidence="2" id="KW-0812">Transmembrane</keyword>
<evidence type="ECO:0000313" key="3">
    <source>
        <dbReference type="EMBL" id="OJT07912.1"/>
    </source>
</evidence>
<dbReference type="OrthoDB" id="2757612at2759"/>
<name>A0A1M2VK38_TRAPU</name>